<dbReference type="OrthoDB" id="27140at2759"/>
<dbReference type="AlphaFoldDB" id="A0A9W6YY22"/>
<evidence type="ECO:0000313" key="2">
    <source>
        <dbReference type="Proteomes" id="UP001165063"/>
    </source>
</evidence>
<comment type="caution">
    <text evidence="1">The sequence shown here is derived from an EMBL/GenBank/DDBJ whole genome shotgun (WGS) entry which is preliminary data.</text>
</comment>
<reference evidence="1" key="1">
    <citation type="submission" date="2023-04" db="EMBL/GenBank/DDBJ databases">
        <title>Ambrosiozyma monospora NBRC 1965.</title>
        <authorList>
            <person name="Ichikawa N."/>
            <person name="Sato H."/>
            <person name="Tonouchi N."/>
        </authorList>
    </citation>
    <scope>NUCLEOTIDE SEQUENCE</scope>
    <source>
        <strain evidence="1">NBRC 1965</strain>
    </source>
</reference>
<dbReference type="Proteomes" id="UP001165063">
    <property type="component" value="Unassembled WGS sequence"/>
</dbReference>
<proteinExistence type="predicted"/>
<dbReference type="EMBL" id="BSXU01001287">
    <property type="protein sequence ID" value="GMG25773.1"/>
    <property type="molecule type" value="Genomic_DNA"/>
</dbReference>
<gene>
    <name evidence="1" type="ORF">Amon01_000316800</name>
</gene>
<keyword evidence="2" id="KW-1185">Reference proteome</keyword>
<organism evidence="1 2">
    <name type="scientific">Ambrosiozyma monospora</name>
    <name type="common">Yeast</name>
    <name type="synonym">Endomycopsis monosporus</name>
    <dbReference type="NCBI Taxonomy" id="43982"/>
    <lineage>
        <taxon>Eukaryota</taxon>
        <taxon>Fungi</taxon>
        <taxon>Dikarya</taxon>
        <taxon>Ascomycota</taxon>
        <taxon>Saccharomycotina</taxon>
        <taxon>Pichiomycetes</taxon>
        <taxon>Pichiales</taxon>
        <taxon>Pichiaceae</taxon>
        <taxon>Ambrosiozyma</taxon>
    </lineage>
</organism>
<sequence>MSSSQRIKETLTSIPTLNQLCIQVLNDEYSSSSSPSSFSRSLLWKLTCTEVNCNSNADFPLIKLMDVAIASLNYERKQYGVLCSDFKIPWFELSKDSKFYQQFKASEQELDIADIRERKGNVSPTKFSKRRTTSPLASSTEVVHDPLSANHKLSPHNLSPISTCNSSRYIINPELTKSVHKETDLQILESIINDVERLFPENENLFINNVHHQRELIEIIYLWVKLTRISYHQGLHELFEWESLITLIQILLN</sequence>
<dbReference type="SUPFAM" id="SSF47923">
    <property type="entry name" value="Ypt/Rab-GAP domain of gyp1p"/>
    <property type="match status" value="1"/>
</dbReference>
<name>A0A9W6YY22_AMBMO</name>
<protein>
    <submittedName>
        <fullName evidence="1">Unnamed protein product</fullName>
    </submittedName>
</protein>
<dbReference type="InterPro" id="IPR035969">
    <property type="entry name" value="Rab-GAP_TBC_sf"/>
</dbReference>
<evidence type="ECO:0000313" key="1">
    <source>
        <dbReference type="EMBL" id="GMG25773.1"/>
    </source>
</evidence>
<accession>A0A9W6YY22</accession>